<comment type="caution">
    <text evidence="1">The sequence shown here is derived from an EMBL/GenBank/DDBJ whole genome shotgun (WGS) entry which is preliminary data.</text>
</comment>
<dbReference type="Proteomes" id="UP001150925">
    <property type="component" value="Unassembled WGS sequence"/>
</dbReference>
<evidence type="ECO:0000313" key="1">
    <source>
        <dbReference type="EMBL" id="KAJ1967146.1"/>
    </source>
</evidence>
<dbReference type="AlphaFoldDB" id="A0A9W8E7X2"/>
<accession>A0A9W8E7X2</accession>
<evidence type="ECO:0000313" key="2">
    <source>
        <dbReference type="Proteomes" id="UP001150925"/>
    </source>
</evidence>
<name>A0A9W8E7X2_9FUNG</name>
<dbReference type="EMBL" id="JANBPY010000386">
    <property type="protein sequence ID" value="KAJ1967146.1"/>
    <property type="molecule type" value="Genomic_DNA"/>
</dbReference>
<feature type="non-terminal residue" evidence="1">
    <location>
        <position position="1"/>
    </location>
</feature>
<sequence>ISTSHWYPTADVPLALVRLLRRVAVKSPTVLFAHRFDVWFGLLTSMVHSATLRLERVFVTEPPTFESIDWYVANLYELHATLFVLQRIHTTLQAPARHLSQLPSVSFATLDRLMHMHHLCERFLEQMPQDVSTGIVDTSQKPGSLIPQIPQSAWLSMALSTNSVELFDTNVADCQLAYSQTLYMFIEIVGQLSDTHDLGLSITSKQDKSRFHRMLQFTYDHALHLRHPRLTQWLKELVHSTL</sequence>
<proteinExistence type="predicted"/>
<reference evidence="1" key="1">
    <citation type="submission" date="2022-07" db="EMBL/GenBank/DDBJ databases">
        <title>Phylogenomic reconstructions and comparative analyses of Kickxellomycotina fungi.</title>
        <authorList>
            <person name="Reynolds N.K."/>
            <person name="Stajich J.E."/>
            <person name="Barry K."/>
            <person name="Grigoriev I.V."/>
            <person name="Crous P."/>
            <person name="Smith M.E."/>
        </authorList>
    </citation>
    <scope>NUCLEOTIDE SEQUENCE</scope>
    <source>
        <strain evidence="1">RSA 1196</strain>
    </source>
</reference>
<protein>
    <submittedName>
        <fullName evidence="1">Uncharacterized protein</fullName>
    </submittedName>
</protein>
<keyword evidence="2" id="KW-1185">Reference proteome</keyword>
<gene>
    <name evidence="1" type="ORF">IWQ62_002033</name>
</gene>
<organism evidence="1 2">
    <name type="scientific">Dispira parvispora</name>
    <dbReference type="NCBI Taxonomy" id="1520584"/>
    <lineage>
        <taxon>Eukaryota</taxon>
        <taxon>Fungi</taxon>
        <taxon>Fungi incertae sedis</taxon>
        <taxon>Zoopagomycota</taxon>
        <taxon>Kickxellomycotina</taxon>
        <taxon>Dimargaritomycetes</taxon>
        <taxon>Dimargaritales</taxon>
        <taxon>Dimargaritaceae</taxon>
        <taxon>Dispira</taxon>
    </lineage>
</organism>